<organism evidence="3 4">
    <name type="scientific">Allokutzneria albata</name>
    <name type="common">Kibdelosporangium albatum</name>
    <dbReference type="NCBI Taxonomy" id="211114"/>
    <lineage>
        <taxon>Bacteria</taxon>
        <taxon>Bacillati</taxon>
        <taxon>Actinomycetota</taxon>
        <taxon>Actinomycetes</taxon>
        <taxon>Pseudonocardiales</taxon>
        <taxon>Pseudonocardiaceae</taxon>
        <taxon>Allokutzneria</taxon>
    </lineage>
</organism>
<accession>A0A1G9WUV3</accession>
<gene>
    <name evidence="3" type="ORF">SAMN04489726_3829</name>
</gene>
<evidence type="ECO:0000256" key="2">
    <source>
        <dbReference type="ARBA" id="ARBA00022679"/>
    </source>
</evidence>
<name>A0A1G9WUV3_ALLAB</name>
<dbReference type="eggNOG" id="COG0859">
    <property type="taxonomic scope" value="Bacteria"/>
</dbReference>
<dbReference type="OrthoDB" id="9797795at2"/>
<evidence type="ECO:0000313" key="4">
    <source>
        <dbReference type="Proteomes" id="UP000183376"/>
    </source>
</evidence>
<dbReference type="Proteomes" id="UP000183376">
    <property type="component" value="Chromosome I"/>
</dbReference>
<dbReference type="RefSeq" id="WP_052407595.1">
    <property type="nucleotide sequence ID" value="NZ_JOEF01000016.1"/>
</dbReference>
<dbReference type="PANTHER" id="PTHR30160:SF7">
    <property type="entry name" value="ADP-HEPTOSE--LPS HEPTOSYLTRANSFERASE 2"/>
    <property type="match status" value="1"/>
</dbReference>
<dbReference type="GO" id="GO:0005829">
    <property type="term" value="C:cytosol"/>
    <property type="evidence" value="ECO:0007669"/>
    <property type="project" value="TreeGrafter"/>
</dbReference>
<dbReference type="GO" id="GO:0008713">
    <property type="term" value="F:ADP-heptose-lipopolysaccharide heptosyltransferase activity"/>
    <property type="evidence" value="ECO:0007669"/>
    <property type="project" value="TreeGrafter"/>
</dbReference>
<evidence type="ECO:0000313" key="3">
    <source>
        <dbReference type="EMBL" id="SDM88332.1"/>
    </source>
</evidence>
<dbReference type="Gene3D" id="3.40.50.2000">
    <property type="entry name" value="Glycogen Phosphorylase B"/>
    <property type="match status" value="2"/>
</dbReference>
<protein>
    <submittedName>
        <fullName evidence="3">ADP-heptose:LPS heptosyltransferase</fullName>
    </submittedName>
</protein>
<dbReference type="InterPro" id="IPR002201">
    <property type="entry name" value="Glyco_trans_9"/>
</dbReference>
<dbReference type="InterPro" id="IPR051199">
    <property type="entry name" value="LPS_LOS_Heptosyltrfase"/>
</dbReference>
<dbReference type="SUPFAM" id="SSF53756">
    <property type="entry name" value="UDP-Glycosyltransferase/glycogen phosphorylase"/>
    <property type="match status" value="1"/>
</dbReference>
<dbReference type="GO" id="GO:0009244">
    <property type="term" value="P:lipopolysaccharide core region biosynthetic process"/>
    <property type="evidence" value="ECO:0007669"/>
    <property type="project" value="TreeGrafter"/>
</dbReference>
<reference evidence="3 4" key="1">
    <citation type="submission" date="2016-10" db="EMBL/GenBank/DDBJ databases">
        <authorList>
            <person name="de Groot N.N."/>
        </authorList>
    </citation>
    <scope>NUCLEOTIDE SEQUENCE [LARGE SCALE GENOMIC DNA]</scope>
    <source>
        <strain evidence="3 4">DSM 44149</strain>
    </source>
</reference>
<keyword evidence="2 3" id="KW-0808">Transferase</keyword>
<proteinExistence type="predicted"/>
<dbReference type="PANTHER" id="PTHR30160">
    <property type="entry name" value="TETRAACYLDISACCHARIDE 4'-KINASE-RELATED"/>
    <property type="match status" value="1"/>
</dbReference>
<sequence>MSATFHMPAPRPAAAAAQASAEVQSHVDWTDFGRILVVRPGNFGDALMLTPALRALRAAAPDSRIDLLTSPSGAAARELVAALDGVVVGTPSWYDRATGTAPVDIRRCAWQEQALIGSLAKRGYEAMIVFTSATQSPWAAAHAGLLAGIEVRAVHSAETGGLVASHSVRPPEGPVHQIDRALHLLHGLGVPVKGAAVRVDIPERARAAADIALGGSSTPFALLTPGCTRDDLRYSATGFATTAAMIADSGLPVLVTGSPRERDLVAEVVSRARHPGVRALEPVSVAVLAAVIARAEVLVGNDSGPMHLAEAVGTPVAIAYGGADRDEDTRPRLVRARLVRGTVSCLDIAPADLASAALAVLHRAPSLPLTN</sequence>
<dbReference type="STRING" id="211114.SAMN04489726_3829"/>
<dbReference type="EMBL" id="LT629701">
    <property type="protein sequence ID" value="SDM88332.1"/>
    <property type="molecule type" value="Genomic_DNA"/>
</dbReference>
<keyword evidence="4" id="KW-1185">Reference proteome</keyword>
<dbReference type="CDD" id="cd03789">
    <property type="entry name" value="GT9_LPS_heptosyltransferase"/>
    <property type="match status" value="1"/>
</dbReference>
<keyword evidence="1" id="KW-0328">Glycosyltransferase</keyword>
<dbReference type="Pfam" id="PF01075">
    <property type="entry name" value="Glyco_transf_9"/>
    <property type="match status" value="1"/>
</dbReference>
<evidence type="ECO:0000256" key="1">
    <source>
        <dbReference type="ARBA" id="ARBA00022676"/>
    </source>
</evidence>
<dbReference type="AlphaFoldDB" id="A0A1G9WUV3"/>